<name>A0A6C0HNL5_9ZZZZ</name>
<protein>
    <submittedName>
        <fullName evidence="1">Uncharacterized protein</fullName>
    </submittedName>
</protein>
<organism evidence="1">
    <name type="scientific">viral metagenome</name>
    <dbReference type="NCBI Taxonomy" id="1070528"/>
    <lineage>
        <taxon>unclassified sequences</taxon>
        <taxon>metagenomes</taxon>
        <taxon>organismal metagenomes</taxon>
    </lineage>
</organism>
<sequence>MYLSAKQNLQTDTIRNLDMVFWKYYIFPHLKFIYLEGQSINPHNKKYFIKDDNKALLYMKNKTLRHRYFEIVDIIYPLNEE</sequence>
<dbReference type="EMBL" id="MN739990">
    <property type="protein sequence ID" value="QHT81746.1"/>
    <property type="molecule type" value="Genomic_DNA"/>
</dbReference>
<evidence type="ECO:0000313" key="1">
    <source>
        <dbReference type="EMBL" id="QHT81746.1"/>
    </source>
</evidence>
<dbReference type="Gene3D" id="1.25.40.380">
    <property type="entry name" value="Protein of unknown function DUF1810"/>
    <property type="match status" value="1"/>
</dbReference>
<dbReference type="SUPFAM" id="SSF140736">
    <property type="entry name" value="Rv1873-like"/>
    <property type="match status" value="1"/>
</dbReference>
<accession>A0A6C0HNL5</accession>
<reference evidence="1" key="1">
    <citation type="journal article" date="2020" name="Nature">
        <title>Giant virus diversity and host interactions through global metagenomics.</title>
        <authorList>
            <person name="Schulz F."/>
            <person name="Roux S."/>
            <person name="Paez-Espino D."/>
            <person name="Jungbluth S."/>
            <person name="Walsh D.A."/>
            <person name="Denef V.J."/>
            <person name="McMahon K.D."/>
            <person name="Konstantinidis K.T."/>
            <person name="Eloe-Fadrosh E.A."/>
            <person name="Kyrpides N.C."/>
            <person name="Woyke T."/>
        </authorList>
    </citation>
    <scope>NUCLEOTIDE SEQUENCE</scope>
    <source>
        <strain evidence="1">GVMAG-M-3300023184-13</strain>
    </source>
</reference>
<proteinExistence type="predicted"/>
<dbReference type="InterPro" id="IPR036287">
    <property type="entry name" value="Rv1873-like_sf"/>
</dbReference>
<dbReference type="AlphaFoldDB" id="A0A6C0HNL5"/>